<feature type="compositionally biased region" description="Low complexity" evidence="2">
    <location>
        <begin position="1110"/>
        <end position="1119"/>
    </location>
</feature>
<feature type="compositionally biased region" description="Polar residues" evidence="2">
    <location>
        <begin position="1173"/>
        <end position="1202"/>
    </location>
</feature>
<dbReference type="EMBL" id="JABWDY010028208">
    <property type="protein sequence ID" value="KAF5187282.1"/>
    <property type="molecule type" value="Genomic_DNA"/>
</dbReference>
<dbReference type="SUPFAM" id="SSF117289">
    <property type="entry name" value="Nucleoporin domain"/>
    <property type="match status" value="1"/>
</dbReference>
<dbReference type="OrthoDB" id="248320at2759"/>
<sequence>MATAKEEEENATTTAVTIELDLEEEGNWKTSDDLLFQKIGASLPLKPQSSSFDLENPPTQALAVSEKHEALFLAHPEGFYVAKTRDVIEAAKLLKEKGKGYSIEELSVVDVQIGRTSILALSKDSSTLVASVAAHLHFFSVTSLLNKEKESSYSCSVDESSSVKDFRWRKKKKTSFLVLSSNGTLYQGDLISPLKEAMDSVDAVDWSPEGNFIAVAKKNCLNICSSRLKERLTFSMPFSSFTSDHDTECIIKVDSINWVRQDCIVLGCFQITEDGKEDGYIIQVISTKEGKISEASSKPVVMSFDGAFADIYNDIVPSGCGPHLFLNYLEHRELALLANKKNTDRHIILFGWSLDDNQNEAAFVELGQEDKWHPKIGLQENEDDNLIMGFGVDKVSLYEKVEVTVGVERKELSPFCILLCLTLDGKLMIFYVLSLTENPDSPKIVFAPSDEEEDTSSRVEEERVEGTICYVKSPEMSQEELEILKDKEQITELNDNSKTSSHVDNLSYKKKSSRFSMSFESAGENRDLLQPSSAAGKQNSIPDPPSLFLGNQSLNSEISSENSPLFLGSDSVFKDSRKLESQKAVTSSLKGNISSILHPIYKDSLGSDEVSNDFSRNLRRDAVQSASCGSHSNRKHSSSDEDNTRLSSAEVKRDEHSGFKVGSKVHVTGTRTSSDLPYGNSNAGSQFAINTTGRSIPIGEQRDSPVAGKFESESAVRGSQISYEGPTSHNSLESKLQLTHKNLINSQFSYEMASEREFSKHFSIVNEMAKELDALLSCIEGEGGFRDVCIIFQESSVTKVEQGLENLTERCKVWKSKMVERFEGMPHLLDQTMQVLARKVFIEGIVKQASNNQYWDIWDRQKLTPEFELKRKQILKVNQDLTNQLIELERHFNTMELNRFGETGGYSTNRRVFHGGLKPSRDGHAFNRLYNTMNSQLAVAEQLSDCLTKQMAVLNVESPSAKRKFVAKELFESIGLAYDGDSFKSPNVKMAVQSQDSVKKLPYPSYSAAIKDQSRRNPISVMKTSEPETARRRVSLDPSWASFEPPKTTVKRMLLHEERPRVNANKLSLVTNEKGLQQSSVAHLRDNIKSSPSLNSYANNQTHHGIQAKSPSAASPSLSFNWTNDLPAKSESTSTKSPIMQGTQRSNLMFSSSVMDSTPSPWKIQDNTNKTLGLVSDRSSSGRTPVKTSDSIVNRSLPTSSFGPAPTQILISRKKTPHEMSMSGLMNSKHGDTDQTKATSGFVNYEVNHAKPVSVPLKSHNPPFTLSASPTVGVQNRSSQLETVTKESVPGLLINPPSVSVSDSLSDLSQFPPIKSPILSSISPSSTSSLSLGQSEATTKPLTDGKPPIGSSSSSNSSTSTVSPNSFSLQTANQEVHTSTSSTIINVKSEFQFRDPKPMTPPFEPKPKMGESNSKLDVNASPASPSLPESKNGQFSLKSEMFVAAAPAADVLNTSGSIDAKYGSSDLAGNQGDEMEEEASDTTTDLNLGSFGGFGIGSVPTSAIIPKSNPFGVAFQNTVASPVSSPFNMTVPSGELFRPASFSLQPVQPSQPANQSAFSNRFSSPEPTRSAFGQPAQIGAGQQALGSVLGTFGQSRQLGTSPPGTGFASTSAFGSGGFAASSASGGFGFSSGFGTPPSGFANASTGGFAGVASTVGGFSGVASGGGGFAAAASGGGGFAGVGSAAGAGFVSVGSAAGGGFAGVGSAAGGGFAAVGSAGGGGFAGVGSGGGAGAGTGGFGAFNNQAGSGGFSTFGSSSAGSAKPPSELFTQMRR</sequence>
<proteinExistence type="predicted"/>
<dbReference type="InterPro" id="IPR044694">
    <property type="entry name" value="NUP214"/>
</dbReference>
<dbReference type="GO" id="GO:0017056">
    <property type="term" value="F:structural constituent of nuclear pore"/>
    <property type="evidence" value="ECO:0007669"/>
    <property type="project" value="InterPro"/>
</dbReference>
<evidence type="ECO:0000256" key="2">
    <source>
        <dbReference type="SAM" id="MobiDB-lite"/>
    </source>
</evidence>
<organism evidence="3 4">
    <name type="scientific">Thalictrum thalictroides</name>
    <name type="common">Rue-anemone</name>
    <name type="synonym">Anemone thalictroides</name>
    <dbReference type="NCBI Taxonomy" id="46969"/>
    <lineage>
        <taxon>Eukaryota</taxon>
        <taxon>Viridiplantae</taxon>
        <taxon>Streptophyta</taxon>
        <taxon>Embryophyta</taxon>
        <taxon>Tracheophyta</taxon>
        <taxon>Spermatophyta</taxon>
        <taxon>Magnoliopsida</taxon>
        <taxon>Ranunculales</taxon>
        <taxon>Ranunculaceae</taxon>
        <taxon>Thalictroideae</taxon>
        <taxon>Thalictrum</taxon>
    </lineage>
</organism>
<feature type="compositionally biased region" description="Low complexity" evidence="2">
    <location>
        <begin position="1316"/>
        <end position="1332"/>
    </location>
</feature>
<evidence type="ECO:0000313" key="3">
    <source>
        <dbReference type="EMBL" id="KAF5187282.1"/>
    </source>
</evidence>
<feature type="compositionally biased region" description="Polar residues" evidence="2">
    <location>
        <begin position="1544"/>
        <end position="1567"/>
    </location>
</feature>
<feature type="compositionally biased region" description="Polar residues" evidence="2">
    <location>
        <begin position="1369"/>
        <end position="1386"/>
    </location>
</feature>
<feature type="region of interest" description="Disordered" evidence="2">
    <location>
        <begin position="1316"/>
        <end position="1432"/>
    </location>
</feature>
<feature type="region of interest" description="Disordered" evidence="2">
    <location>
        <begin position="1091"/>
        <end position="1119"/>
    </location>
</feature>
<reference evidence="3 4" key="1">
    <citation type="submission" date="2020-06" db="EMBL/GenBank/DDBJ databases">
        <title>Transcriptomic and genomic resources for Thalictrum thalictroides and T. hernandezii: Facilitating candidate gene discovery in an emerging model plant lineage.</title>
        <authorList>
            <person name="Arias T."/>
            <person name="Riano-Pachon D.M."/>
            <person name="Di Stilio V.S."/>
        </authorList>
    </citation>
    <scope>NUCLEOTIDE SEQUENCE [LARGE SCALE GENOMIC DNA]</scope>
    <source>
        <strain evidence="4">cv. WT478/WT964</strain>
        <tissue evidence="3">Leaves</tissue>
    </source>
</reference>
<feature type="region of interest" description="Disordered" evidence="2">
    <location>
        <begin position="1752"/>
        <end position="1773"/>
    </location>
</feature>
<feature type="compositionally biased region" description="Polar residues" evidence="2">
    <location>
        <begin position="1411"/>
        <end position="1432"/>
    </location>
</feature>
<dbReference type="PANTHER" id="PTHR34418:SF3">
    <property type="entry name" value="NUCLEAR PORE COMPLEX PROTEIN NUP214"/>
    <property type="match status" value="1"/>
</dbReference>
<feature type="region of interest" description="Disordered" evidence="2">
    <location>
        <begin position="622"/>
        <end position="657"/>
    </location>
</feature>
<feature type="compositionally biased region" description="Polar residues" evidence="2">
    <location>
        <begin position="530"/>
        <end position="541"/>
    </location>
</feature>
<keyword evidence="4" id="KW-1185">Reference proteome</keyword>
<feature type="compositionally biased region" description="Basic and acidic residues" evidence="2">
    <location>
        <begin position="637"/>
        <end position="657"/>
    </location>
</feature>
<accession>A0A7J6VSE7</accession>
<feature type="compositionally biased region" description="Low complexity" evidence="2">
    <location>
        <begin position="1351"/>
        <end position="1368"/>
    </location>
</feature>
<evidence type="ECO:0000313" key="4">
    <source>
        <dbReference type="Proteomes" id="UP000554482"/>
    </source>
</evidence>
<feature type="coiled-coil region" evidence="1">
    <location>
        <begin position="871"/>
        <end position="898"/>
    </location>
</feature>
<keyword evidence="1" id="KW-0175">Coiled coil</keyword>
<feature type="region of interest" description="Disordered" evidence="2">
    <location>
        <begin position="1264"/>
        <end position="1283"/>
    </location>
</feature>
<dbReference type="PANTHER" id="PTHR34418">
    <property type="entry name" value="NUCLEAR PORE COMPLEX PROTEIN NUP214 ISOFORM X1"/>
    <property type="match status" value="1"/>
</dbReference>
<dbReference type="GO" id="GO:0006405">
    <property type="term" value="P:RNA export from nucleus"/>
    <property type="evidence" value="ECO:0007669"/>
    <property type="project" value="InterPro"/>
</dbReference>
<feature type="compositionally biased region" description="Low complexity" evidence="2">
    <location>
        <begin position="1752"/>
        <end position="1765"/>
    </location>
</feature>
<feature type="region of interest" description="Disordered" evidence="2">
    <location>
        <begin position="521"/>
        <end position="552"/>
    </location>
</feature>
<feature type="compositionally biased region" description="Basic and acidic residues" evidence="2">
    <location>
        <begin position="1025"/>
        <end position="1034"/>
    </location>
</feature>
<feature type="region of interest" description="Disordered" evidence="2">
    <location>
        <begin position="1544"/>
        <end position="1574"/>
    </location>
</feature>
<name>A0A7J6VSE7_THATH</name>
<gene>
    <name evidence="3" type="ORF">FRX31_023130</name>
</gene>
<feature type="region of interest" description="Disordered" evidence="2">
    <location>
        <begin position="1173"/>
        <end position="1206"/>
    </location>
</feature>
<evidence type="ECO:0000256" key="1">
    <source>
        <dbReference type="SAM" id="Coils"/>
    </source>
</evidence>
<protein>
    <submittedName>
        <fullName evidence="3">Nuclear pore complex protein</fullName>
    </submittedName>
</protein>
<dbReference type="Proteomes" id="UP000554482">
    <property type="component" value="Unassembled WGS sequence"/>
</dbReference>
<feature type="compositionally biased region" description="Polar residues" evidence="2">
    <location>
        <begin position="1091"/>
        <end position="1104"/>
    </location>
</feature>
<comment type="caution">
    <text evidence="3">The sequence shown here is derived from an EMBL/GenBank/DDBJ whole genome shotgun (WGS) entry which is preliminary data.</text>
</comment>
<feature type="region of interest" description="Disordered" evidence="2">
    <location>
        <begin position="1014"/>
        <end position="1034"/>
    </location>
</feature>